<sequence>MKGLSAENVLAIADEVCAEHGVVVRDFAALAAAAAVSTANFHGVRVFGSAEAMAGKVSEMIRALKPLSGRNETFAAVAQRVLLEINK</sequence>
<organism evidence="1 2">
    <name type="scientific">[Brevibacterium] flavum</name>
    <dbReference type="NCBI Taxonomy" id="92706"/>
    <lineage>
        <taxon>Bacteria</taxon>
        <taxon>Bacillati</taxon>
        <taxon>Actinomycetota</taxon>
        <taxon>Actinomycetes</taxon>
        <taxon>Mycobacteriales</taxon>
        <taxon>Corynebacteriaceae</taxon>
        <taxon>Corynebacterium</taxon>
    </lineage>
</organism>
<evidence type="ECO:0000313" key="1">
    <source>
        <dbReference type="EMBL" id="AKF26070.1"/>
    </source>
</evidence>
<dbReference type="RefSeq" id="WP_003860993.1">
    <property type="nucleotide sequence ID" value="NZ_CP011309.1"/>
</dbReference>
<proteinExistence type="predicted"/>
<accession>A0A0F6WP98</accession>
<dbReference type="AlphaFoldDB" id="A0A0F6WP98"/>
<protein>
    <submittedName>
        <fullName evidence="1">TetR family transcriptional regulator</fullName>
    </submittedName>
</protein>
<dbReference type="EMBL" id="CP011309">
    <property type="protein sequence ID" value="AKF26070.1"/>
    <property type="molecule type" value="Genomic_DNA"/>
</dbReference>
<dbReference type="PATRIC" id="fig|92706.3.peg.11"/>
<reference evidence="1 2" key="1">
    <citation type="submission" date="2015-04" db="EMBL/GenBank/DDBJ databases">
        <title>Complete Genome Sequence of Brevibacterium flavum ATCC 15168.</title>
        <authorList>
            <person name="Ahn J."/>
            <person name="Park G."/>
            <person name="Jeon W."/>
            <person name="Jang Y."/>
            <person name="Jang M."/>
            <person name="Lee H."/>
            <person name="Lee H."/>
        </authorList>
    </citation>
    <scope>NUCLEOTIDE SEQUENCE [LARGE SCALE GENOMIC DNA]</scope>
    <source>
        <strain evidence="1 2">ATCC 15168</strain>
    </source>
</reference>
<keyword evidence="2" id="KW-1185">Reference proteome</keyword>
<dbReference type="Proteomes" id="UP000034037">
    <property type="component" value="Chromosome"/>
</dbReference>
<name>A0A0F6WP98_9CORY</name>
<evidence type="ECO:0000313" key="2">
    <source>
        <dbReference type="Proteomes" id="UP000034037"/>
    </source>
</evidence>
<dbReference type="HOGENOM" id="CLU_181625_1_0_11"/>
<gene>
    <name evidence="1" type="ORF">YH66_00050</name>
</gene>